<evidence type="ECO:0000256" key="2">
    <source>
        <dbReference type="ARBA" id="ARBA00007532"/>
    </source>
</evidence>
<dbReference type="GO" id="GO:0016491">
    <property type="term" value="F:oxidoreductase activity"/>
    <property type="evidence" value="ECO:0007669"/>
    <property type="project" value="UniProtKB-KW"/>
</dbReference>
<name>A0ABD6AYY8_9EURY</name>
<keyword evidence="5" id="KW-0521">NADP</keyword>
<dbReference type="EC" id="1.-.-.-" evidence="12"/>
<dbReference type="PANTHER" id="PTHR43014:SF5">
    <property type="entry name" value="GLUTATHIONE REDUCTASE (NADPH)"/>
    <property type="match status" value="1"/>
</dbReference>
<dbReference type="RefSeq" id="WP_250874898.1">
    <property type="nucleotide sequence ID" value="NZ_JALXFV010000008.1"/>
</dbReference>
<keyword evidence="6 9" id="KW-0560">Oxidoreductase</keyword>
<reference evidence="12 13" key="1">
    <citation type="journal article" date="2019" name="Int. J. Syst. Evol. Microbiol.">
        <title>The Global Catalogue of Microorganisms (GCM) 10K type strain sequencing project: providing services to taxonomists for standard genome sequencing and annotation.</title>
        <authorList>
            <consortium name="The Broad Institute Genomics Platform"/>
            <consortium name="The Broad Institute Genome Sequencing Center for Infectious Disease"/>
            <person name="Wu L."/>
            <person name="Ma J."/>
        </authorList>
    </citation>
    <scope>NUCLEOTIDE SEQUENCE [LARGE SCALE GENOMIC DNA]</scope>
    <source>
        <strain evidence="12 13">CGMCC 1.12563</strain>
    </source>
</reference>
<dbReference type="Pfam" id="PF07992">
    <property type="entry name" value="Pyr_redox_2"/>
    <property type="match status" value="1"/>
</dbReference>
<feature type="domain" description="Pyridine nucleotide-disulphide oxidoreductase dimerisation" evidence="10">
    <location>
        <begin position="367"/>
        <end position="461"/>
    </location>
</feature>
<dbReference type="InterPro" id="IPR004099">
    <property type="entry name" value="Pyr_nucl-diS_OxRdtase_dimer"/>
</dbReference>
<dbReference type="InterPro" id="IPR023753">
    <property type="entry name" value="FAD/NAD-binding_dom"/>
</dbReference>
<evidence type="ECO:0000256" key="4">
    <source>
        <dbReference type="ARBA" id="ARBA00022827"/>
    </source>
</evidence>
<keyword evidence="3 9" id="KW-0285">Flavoprotein</keyword>
<comment type="caution">
    <text evidence="12">The sequence shown here is derived from an EMBL/GenBank/DDBJ whole genome shotgun (WGS) entry which is preliminary data.</text>
</comment>
<evidence type="ECO:0000256" key="7">
    <source>
        <dbReference type="ARBA" id="ARBA00023157"/>
    </source>
</evidence>
<dbReference type="Proteomes" id="UP001597187">
    <property type="component" value="Unassembled WGS sequence"/>
</dbReference>
<accession>A0ABD6AYY8</accession>
<dbReference type="SUPFAM" id="SSF51905">
    <property type="entry name" value="FAD/NAD(P)-binding domain"/>
    <property type="match status" value="1"/>
</dbReference>
<evidence type="ECO:0000259" key="10">
    <source>
        <dbReference type="Pfam" id="PF02852"/>
    </source>
</evidence>
<dbReference type="EMBL" id="JBHUDC010000008">
    <property type="protein sequence ID" value="MFD1514972.1"/>
    <property type="molecule type" value="Genomic_DNA"/>
</dbReference>
<organism evidence="12 13">
    <name type="scientific">Halomarina rubra</name>
    <dbReference type="NCBI Taxonomy" id="2071873"/>
    <lineage>
        <taxon>Archaea</taxon>
        <taxon>Methanobacteriati</taxon>
        <taxon>Methanobacteriota</taxon>
        <taxon>Stenosarchaea group</taxon>
        <taxon>Halobacteria</taxon>
        <taxon>Halobacteriales</taxon>
        <taxon>Natronomonadaceae</taxon>
        <taxon>Halomarina</taxon>
    </lineage>
</organism>
<dbReference type="InterPro" id="IPR016156">
    <property type="entry name" value="FAD/NAD-linked_Rdtase_dimer_sf"/>
</dbReference>
<evidence type="ECO:0000313" key="12">
    <source>
        <dbReference type="EMBL" id="MFD1514972.1"/>
    </source>
</evidence>
<proteinExistence type="inferred from homology"/>
<comment type="cofactor">
    <cofactor evidence="1">
        <name>FAD</name>
        <dbReference type="ChEBI" id="CHEBI:57692"/>
    </cofactor>
</comment>
<evidence type="ECO:0000256" key="6">
    <source>
        <dbReference type="ARBA" id="ARBA00023002"/>
    </source>
</evidence>
<dbReference type="Gene3D" id="3.50.50.60">
    <property type="entry name" value="FAD/NAD(P)-binding domain"/>
    <property type="match status" value="2"/>
</dbReference>
<evidence type="ECO:0000313" key="13">
    <source>
        <dbReference type="Proteomes" id="UP001597187"/>
    </source>
</evidence>
<evidence type="ECO:0000256" key="9">
    <source>
        <dbReference type="RuleBase" id="RU003691"/>
    </source>
</evidence>
<evidence type="ECO:0000256" key="8">
    <source>
        <dbReference type="ARBA" id="ARBA00023284"/>
    </source>
</evidence>
<dbReference type="Gene3D" id="3.30.390.30">
    <property type="match status" value="1"/>
</dbReference>
<evidence type="ECO:0000256" key="3">
    <source>
        <dbReference type="ARBA" id="ARBA00022630"/>
    </source>
</evidence>
<dbReference type="PRINTS" id="PR00411">
    <property type="entry name" value="PNDRDTASEI"/>
</dbReference>
<dbReference type="PRINTS" id="PR00368">
    <property type="entry name" value="FADPNR"/>
</dbReference>
<dbReference type="AlphaFoldDB" id="A0ABD6AYY8"/>
<dbReference type="Pfam" id="PF02852">
    <property type="entry name" value="Pyr_redox_dim"/>
    <property type="match status" value="1"/>
</dbReference>
<dbReference type="SUPFAM" id="SSF55424">
    <property type="entry name" value="FAD/NAD-linked reductases, dimerisation (C-terminal) domain"/>
    <property type="match status" value="1"/>
</dbReference>
<keyword evidence="8 9" id="KW-0676">Redox-active center</keyword>
<keyword evidence="4 9" id="KW-0274">FAD</keyword>
<protein>
    <submittedName>
        <fullName evidence="12">Dihydrolipoyl dehydrogenase family protein</fullName>
        <ecNumber evidence="12">1.-.-.-</ecNumber>
    </submittedName>
</protein>
<evidence type="ECO:0000256" key="5">
    <source>
        <dbReference type="ARBA" id="ARBA00022857"/>
    </source>
</evidence>
<keyword evidence="13" id="KW-1185">Reference proteome</keyword>
<feature type="domain" description="FAD/NAD(P)-binding" evidence="11">
    <location>
        <begin position="3"/>
        <end position="333"/>
    </location>
</feature>
<evidence type="ECO:0000259" key="11">
    <source>
        <dbReference type="Pfam" id="PF07992"/>
    </source>
</evidence>
<gene>
    <name evidence="12" type="ORF">ACFSBT_16955</name>
</gene>
<dbReference type="PROSITE" id="PS00076">
    <property type="entry name" value="PYRIDINE_REDOX_1"/>
    <property type="match status" value="1"/>
</dbReference>
<evidence type="ECO:0000256" key="1">
    <source>
        <dbReference type="ARBA" id="ARBA00001974"/>
    </source>
</evidence>
<sequence>MTRVVVIGAYGSAGVAVADRLADEPDVELVLADNGDPGGGLCILRGCMPSKDVYSAAAHHYQTRVDDRLPGDPPALDLDRVVATKDEHVSNFAAHRRAAVEDLASRENVTFHHETATLREDGSVRIGEETVEADYVVVATGSTPNVPEVPGLDSVDYHTSADVLDATGFGDSAVVMGFGYVGLEMVPYLAEAGGMDVTVVEHDDRPLDEADAAFGDELLETYREEFGVEVLTNATEKSVAPTGVGDGDADETDSGVRLTYERDGEEKQVEADDLYLFTGRRPALDGLGLDARGIDPDEGWVDATMQTRDDERVFVVGDANDREPILHVAKEQAHVAADNVLRHRDGDSLLEYHSTHHHVVFSGLAVYPYARVGHSEAAAEEAGLDYVSVTRAADQDGVFETKDAPRGLARLVVGTDGTVLGYQGLHYHADVMAKTMQVVVEGGMDVREIPDRAYHPTTPEILDGLFRDAKERLE</sequence>
<comment type="similarity">
    <text evidence="2 9">Belongs to the class-I pyridine nucleotide-disulfide oxidoreductase family.</text>
</comment>
<dbReference type="InterPro" id="IPR036188">
    <property type="entry name" value="FAD/NAD-bd_sf"/>
</dbReference>
<dbReference type="PANTHER" id="PTHR43014">
    <property type="entry name" value="MERCURIC REDUCTASE"/>
    <property type="match status" value="1"/>
</dbReference>
<keyword evidence="7" id="KW-1015">Disulfide bond</keyword>
<dbReference type="InterPro" id="IPR012999">
    <property type="entry name" value="Pyr_OxRdtase_I_AS"/>
</dbReference>